<name>A0ABS5EP37_9PROT</name>
<organism evidence="1 2">
    <name type="scientific">Neoroseomonas terrae</name>
    <dbReference type="NCBI Taxonomy" id="424799"/>
    <lineage>
        <taxon>Bacteria</taxon>
        <taxon>Pseudomonadati</taxon>
        <taxon>Pseudomonadota</taxon>
        <taxon>Alphaproteobacteria</taxon>
        <taxon>Acetobacterales</taxon>
        <taxon>Acetobacteraceae</taxon>
        <taxon>Neoroseomonas</taxon>
    </lineage>
</organism>
<proteinExistence type="predicted"/>
<protein>
    <submittedName>
        <fullName evidence="1">Uncharacterized protein</fullName>
    </submittedName>
</protein>
<evidence type="ECO:0000313" key="1">
    <source>
        <dbReference type="EMBL" id="MBR0652794.1"/>
    </source>
</evidence>
<reference evidence="2" key="1">
    <citation type="journal article" date="2021" name="Syst. Appl. Microbiol.">
        <title>Roseomonas hellenica sp. nov., isolated from roots of wild-growing Alkanna tinctoria.</title>
        <authorList>
            <person name="Rat A."/>
            <person name="Naranjo H.D."/>
            <person name="Lebbe L."/>
            <person name="Cnockaert M."/>
            <person name="Krigas N."/>
            <person name="Grigoriadou K."/>
            <person name="Maloupa E."/>
            <person name="Willems A."/>
        </authorList>
    </citation>
    <scope>NUCLEOTIDE SEQUENCE [LARGE SCALE GENOMIC DNA]</scope>
    <source>
        <strain evidence="2">LMG 31159</strain>
    </source>
</reference>
<comment type="caution">
    <text evidence="1">The sequence shown here is derived from an EMBL/GenBank/DDBJ whole genome shotgun (WGS) entry which is preliminary data.</text>
</comment>
<keyword evidence="2" id="KW-1185">Reference proteome</keyword>
<evidence type="ECO:0000313" key="2">
    <source>
        <dbReference type="Proteomes" id="UP000698752"/>
    </source>
</evidence>
<dbReference type="EMBL" id="JAAEDI010000034">
    <property type="protein sequence ID" value="MBR0652794.1"/>
    <property type="molecule type" value="Genomic_DNA"/>
</dbReference>
<gene>
    <name evidence="1" type="ORF">GXW78_24270</name>
</gene>
<sequence>MAELPGNNTFVLLFGNVDLDFIYYRHCCLKGVVEDVVHLQRCISAYKAFLEDLLLKGQERGRSCKICVLAPQASPIRDEVFVEVTSRQAKVGREAIRKLGDRIDVSHSARLARTRMFADMLERDIALRDLIRVFRIDGEMIGPDGALVDRFYPKLLMEHHANPLETHKSWRRALSDELDIFHRFRPAATPDMPLAPAAA</sequence>
<accession>A0ABS5EP37</accession>
<dbReference type="Proteomes" id="UP000698752">
    <property type="component" value="Unassembled WGS sequence"/>
</dbReference>